<feature type="DNA-binding region" description="H-T-H motif" evidence="4">
    <location>
        <begin position="38"/>
        <end position="57"/>
    </location>
</feature>
<protein>
    <submittedName>
        <fullName evidence="6">TetR/AcrR family transcriptional regulator</fullName>
    </submittedName>
</protein>
<dbReference type="PRINTS" id="PR00455">
    <property type="entry name" value="HTHTETR"/>
</dbReference>
<keyword evidence="3" id="KW-0804">Transcription</keyword>
<dbReference type="AlphaFoldDB" id="A0A5P9NHD4"/>
<evidence type="ECO:0000256" key="3">
    <source>
        <dbReference type="ARBA" id="ARBA00023163"/>
    </source>
</evidence>
<evidence type="ECO:0000313" key="7">
    <source>
        <dbReference type="Proteomes" id="UP000326287"/>
    </source>
</evidence>
<dbReference type="Pfam" id="PF00440">
    <property type="entry name" value="TetR_N"/>
    <property type="match status" value="1"/>
</dbReference>
<accession>A0A5P9NHD4</accession>
<dbReference type="KEGG" id="halc:EY643_05975"/>
<reference evidence="6 7" key="1">
    <citation type="submission" date="2019-02" db="EMBL/GenBank/DDBJ databases">
        <authorList>
            <person name="Li S.-H."/>
        </authorList>
    </citation>
    <scope>NUCLEOTIDE SEQUENCE [LARGE SCALE GENOMIC DNA]</scope>
    <source>
        <strain evidence="6 7">IMCC14385</strain>
    </source>
</reference>
<dbReference type="GO" id="GO:0000976">
    <property type="term" value="F:transcription cis-regulatory region binding"/>
    <property type="evidence" value="ECO:0007669"/>
    <property type="project" value="TreeGrafter"/>
</dbReference>
<organism evidence="6 7">
    <name type="scientific">Halioglobus maricola</name>
    <dbReference type="NCBI Taxonomy" id="2601894"/>
    <lineage>
        <taxon>Bacteria</taxon>
        <taxon>Pseudomonadati</taxon>
        <taxon>Pseudomonadota</taxon>
        <taxon>Gammaproteobacteria</taxon>
        <taxon>Cellvibrionales</taxon>
        <taxon>Halieaceae</taxon>
        <taxon>Halioglobus</taxon>
    </lineage>
</organism>
<dbReference type="InterPro" id="IPR001647">
    <property type="entry name" value="HTH_TetR"/>
</dbReference>
<evidence type="ECO:0000313" key="6">
    <source>
        <dbReference type="EMBL" id="QFU75233.1"/>
    </source>
</evidence>
<dbReference type="OrthoDB" id="5293556at2"/>
<name>A0A5P9NHD4_9GAMM</name>
<dbReference type="Pfam" id="PF13305">
    <property type="entry name" value="TetR_C_33"/>
    <property type="match status" value="1"/>
</dbReference>
<dbReference type="InterPro" id="IPR050109">
    <property type="entry name" value="HTH-type_TetR-like_transc_reg"/>
</dbReference>
<dbReference type="InterPro" id="IPR025996">
    <property type="entry name" value="MT1864/Rv1816-like_C"/>
</dbReference>
<dbReference type="EMBL" id="CP036422">
    <property type="protein sequence ID" value="QFU75233.1"/>
    <property type="molecule type" value="Genomic_DNA"/>
</dbReference>
<dbReference type="PROSITE" id="PS50977">
    <property type="entry name" value="HTH_TETR_2"/>
    <property type="match status" value="1"/>
</dbReference>
<dbReference type="SUPFAM" id="SSF46689">
    <property type="entry name" value="Homeodomain-like"/>
    <property type="match status" value="1"/>
</dbReference>
<sequence>MYDAHMSEKTSYHHGDLRRSLLDTAATLLREEGEAGLSMRQLAARVGVSRTAPYHHFKDKQELLCAIAEEGFKRYIEVLTLDSANLSEARLRAFVRGYLDYALDNVEYYDLMFGSRLWKSEGITATLKQEAHSSFRLYLDQVRKWQADGAVSADLDPLRYAQVSWSTLHGMSRLLIDGVYLDREAMGPACDQAAAMFWHELNPTP</sequence>
<dbReference type="InterPro" id="IPR036271">
    <property type="entry name" value="Tet_transcr_reg_TetR-rel_C_sf"/>
</dbReference>
<dbReference type="GO" id="GO:0003700">
    <property type="term" value="F:DNA-binding transcription factor activity"/>
    <property type="evidence" value="ECO:0007669"/>
    <property type="project" value="TreeGrafter"/>
</dbReference>
<evidence type="ECO:0000256" key="1">
    <source>
        <dbReference type="ARBA" id="ARBA00023015"/>
    </source>
</evidence>
<evidence type="ECO:0000259" key="5">
    <source>
        <dbReference type="PROSITE" id="PS50977"/>
    </source>
</evidence>
<feature type="domain" description="HTH tetR-type" evidence="5">
    <location>
        <begin position="15"/>
        <end position="75"/>
    </location>
</feature>
<dbReference type="SUPFAM" id="SSF48498">
    <property type="entry name" value="Tetracyclin repressor-like, C-terminal domain"/>
    <property type="match status" value="1"/>
</dbReference>
<proteinExistence type="predicted"/>
<evidence type="ECO:0000256" key="4">
    <source>
        <dbReference type="PROSITE-ProRule" id="PRU00335"/>
    </source>
</evidence>
<keyword evidence="7" id="KW-1185">Reference proteome</keyword>
<evidence type="ECO:0000256" key="2">
    <source>
        <dbReference type="ARBA" id="ARBA00023125"/>
    </source>
</evidence>
<dbReference type="InterPro" id="IPR009057">
    <property type="entry name" value="Homeodomain-like_sf"/>
</dbReference>
<dbReference type="Gene3D" id="1.10.357.10">
    <property type="entry name" value="Tetracycline Repressor, domain 2"/>
    <property type="match status" value="1"/>
</dbReference>
<keyword evidence="2 4" id="KW-0238">DNA-binding</keyword>
<keyword evidence="1" id="KW-0805">Transcription regulation</keyword>
<dbReference type="PANTHER" id="PTHR30055:SF220">
    <property type="entry name" value="TETR-FAMILY REGULATORY PROTEIN"/>
    <property type="match status" value="1"/>
</dbReference>
<dbReference type="Proteomes" id="UP000326287">
    <property type="component" value="Chromosome"/>
</dbReference>
<gene>
    <name evidence="6" type="ORF">EY643_05975</name>
</gene>
<dbReference type="PANTHER" id="PTHR30055">
    <property type="entry name" value="HTH-TYPE TRANSCRIPTIONAL REGULATOR RUTR"/>
    <property type="match status" value="1"/>
</dbReference>